<dbReference type="PANTHER" id="PTHR11239">
    <property type="entry name" value="DNA-DIRECTED RNA POLYMERASE"/>
    <property type="match status" value="1"/>
</dbReference>
<keyword evidence="5 9" id="KW-0862">Zinc</keyword>
<sequence>MEFCPTCSSLLLVEHAARLRYFCPTCAYIYNIDHEITKRIPLKNKEMDDILGSEDAWKNCDRTPITCAKCNHEHAYFMLVQIRSADEPSTAFYRCCNPDCSYRWRED</sequence>
<dbReference type="InterPro" id="IPR012164">
    <property type="entry name" value="Rpa12/Rpb9/Rpc10/TFS"/>
</dbReference>
<comment type="similarity">
    <text evidence="8 11">Belongs to the archaeal rpoM/eukaryotic RPA12/RPB9/RPC11 RNA polymerase family.</text>
</comment>
<evidence type="ECO:0000256" key="8">
    <source>
        <dbReference type="PIRNR" id="PIRNR005586"/>
    </source>
</evidence>
<dbReference type="Gene3D" id="2.20.25.10">
    <property type="match status" value="1"/>
</dbReference>
<evidence type="ECO:0000256" key="6">
    <source>
        <dbReference type="ARBA" id="ARBA00023163"/>
    </source>
</evidence>
<evidence type="ECO:0000256" key="9">
    <source>
        <dbReference type="PIRSR" id="PIRSR005586-1"/>
    </source>
</evidence>
<dbReference type="GO" id="GO:0003676">
    <property type="term" value="F:nucleic acid binding"/>
    <property type="evidence" value="ECO:0007669"/>
    <property type="project" value="InterPro"/>
</dbReference>
<feature type="binding site" evidence="9">
    <location>
        <position position="95"/>
    </location>
    <ligand>
        <name>Zn(2+)</name>
        <dbReference type="ChEBI" id="CHEBI:29105"/>
        <label>2</label>
    </ligand>
</feature>
<dbReference type="CDD" id="cd10509">
    <property type="entry name" value="Zn-ribbon_RPC11"/>
    <property type="match status" value="1"/>
</dbReference>
<reference evidence="13 14" key="1">
    <citation type="journal article" date="2011" name="Science">
        <title>The Selaginella genome identifies genetic changes associated with the evolution of vascular plants.</title>
        <authorList>
            <person name="Banks J.A."/>
            <person name="Nishiyama T."/>
            <person name="Hasebe M."/>
            <person name="Bowman J.L."/>
            <person name="Gribskov M."/>
            <person name="dePamphilis C."/>
            <person name="Albert V.A."/>
            <person name="Aono N."/>
            <person name="Aoyama T."/>
            <person name="Ambrose B.A."/>
            <person name="Ashton N.W."/>
            <person name="Axtell M.J."/>
            <person name="Barker E."/>
            <person name="Barker M.S."/>
            <person name="Bennetzen J.L."/>
            <person name="Bonawitz N.D."/>
            <person name="Chapple C."/>
            <person name="Cheng C."/>
            <person name="Correa L.G."/>
            <person name="Dacre M."/>
            <person name="DeBarry J."/>
            <person name="Dreyer I."/>
            <person name="Elias M."/>
            <person name="Engstrom E.M."/>
            <person name="Estelle M."/>
            <person name="Feng L."/>
            <person name="Finet C."/>
            <person name="Floyd S.K."/>
            <person name="Frommer W.B."/>
            <person name="Fujita T."/>
            <person name="Gramzow L."/>
            <person name="Gutensohn M."/>
            <person name="Harholt J."/>
            <person name="Hattori M."/>
            <person name="Heyl A."/>
            <person name="Hirai T."/>
            <person name="Hiwatashi Y."/>
            <person name="Ishikawa M."/>
            <person name="Iwata M."/>
            <person name="Karol K.G."/>
            <person name="Koehler B."/>
            <person name="Kolukisaoglu U."/>
            <person name="Kubo M."/>
            <person name="Kurata T."/>
            <person name="Lalonde S."/>
            <person name="Li K."/>
            <person name="Li Y."/>
            <person name="Litt A."/>
            <person name="Lyons E."/>
            <person name="Manning G."/>
            <person name="Maruyama T."/>
            <person name="Michael T.P."/>
            <person name="Mikami K."/>
            <person name="Miyazaki S."/>
            <person name="Morinaga S."/>
            <person name="Murata T."/>
            <person name="Mueller-Roeber B."/>
            <person name="Nelson D.R."/>
            <person name="Obara M."/>
            <person name="Oguri Y."/>
            <person name="Olmstead R.G."/>
            <person name="Onodera N."/>
            <person name="Petersen B.L."/>
            <person name="Pils B."/>
            <person name="Prigge M."/>
            <person name="Rensing S.A."/>
            <person name="Riano-Pachon D.M."/>
            <person name="Roberts A.W."/>
            <person name="Sato Y."/>
            <person name="Scheller H.V."/>
            <person name="Schulz B."/>
            <person name="Schulz C."/>
            <person name="Shakirov E.V."/>
            <person name="Shibagaki N."/>
            <person name="Shinohara N."/>
            <person name="Shippen D.E."/>
            <person name="Soerensen I."/>
            <person name="Sotooka R."/>
            <person name="Sugimoto N."/>
            <person name="Sugita M."/>
            <person name="Sumikawa N."/>
            <person name="Tanurdzic M."/>
            <person name="Theissen G."/>
            <person name="Ulvskov P."/>
            <person name="Wakazuki S."/>
            <person name="Weng J.K."/>
            <person name="Willats W.W."/>
            <person name="Wipf D."/>
            <person name="Wolf P.G."/>
            <person name="Yang L."/>
            <person name="Zimmer A.D."/>
            <person name="Zhu Q."/>
            <person name="Mitros T."/>
            <person name="Hellsten U."/>
            <person name="Loque D."/>
            <person name="Otillar R."/>
            <person name="Salamov A."/>
            <person name="Schmutz J."/>
            <person name="Shapiro H."/>
            <person name="Lindquist E."/>
            <person name="Lucas S."/>
            <person name="Rokhsar D."/>
            <person name="Grigoriev I.V."/>
        </authorList>
    </citation>
    <scope>NUCLEOTIDE SEQUENCE [LARGE SCALE GENOMIC DNA]</scope>
</reference>
<evidence type="ECO:0000256" key="1">
    <source>
        <dbReference type="ARBA" id="ARBA00004123"/>
    </source>
</evidence>
<evidence type="ECO:0000313" key="14">
    <source>
        <dbReference type="Proteomes" id="UP000001514"/>
    </source>
</evidence>
<feature type="binding site" evidence="9">
    <location>
        <position position="23"/>
    </location>
    <ligand>
        <name>Zn(2+)</name>
        <dbReference type="ChEBI" id="CHEBI:29105"/>
        <label>1</label>
    </ligand>
</feature>
<feature type="binding site" evidence="9">
    <location>
        <position position="100"/>
    </location>
    <ligand>
        <name>Zn(2+)</name>
        <dbReference type="ChEBI" id="CHEBI:29105"/>
        <label>2</label>
    </ligand>
</feature>
<keyword evidence="7 8" id="KW-0539">Nucleus</keyword>
<dbReference type="eggNOG" id="KOG2906">
    <property type="taxonomic scope" value="Eukaryota"/>
</dbReference>
<evidence type="ECO:0000256" key="3">
    <source>
        <dbReference type="ARBA" id="ARBA00022723"/>
    </source>
</evidence>
<dbReference type="Proteomes" id="UP000001514">
    <property type="component" value="Unassembled WGS sequence"/>
</dbReference>
<dbReference type="GO" id="GO:0006386">
    <property type="term" value="P:termination of RNA polymerase III transcription"/>
    <property type="evidence" value="ECO:0000318"/>
    <property type="project" value="GO_Central"/>
</dbReference>
<dbReference type="EMBL" id="GL377572">
    <property type="protein sequence ID" value="EFJ32163.1"/>
    <property type="molecule type" value="Genomic_DNA"/>
</dbReference>
<evidence type="ECO:0000256" key="5">
    <source>
        <dbReference type="ARBA" id="ARBA00022833"/>
    </source>
</evidence>
<dbReference type="SMART" id="SM00661">
    <property type="entry name" value="RPOL9"/>
    <property type="match status" value="1"/>
</dbReference>
<dbReference type="SMART" id="SM00440">
    <property type="entry name" value="ZnF_C2C2"/>
    <property type="match status" value="1"/>
</dbReference>
<dbReference type="PANTHER" id="PTHR11239:SF12">
    <property type="entry name" value="DNA-DIRECTED RNA POLYMERASE III SUBUNIT RPC10"/>
    <property type="match status" value="1"/>
</dbReference>
<feature type="binding site" evidence="9">
    <location>
        <position position="7"/>
    </location>
    <ligand>
        <name>Zn(2+)</name>
        <dbReference type="ChEBI" id="CHEBI:29105"/>
        <label>1</label>
    </ligand>
</feature>
<dbReference type="InterPro" id="IPR001222">
    <property type="entry name" value="Znf_TFIIS"/>
</dbReference>
<feature type="domain" description="TFIIS-type" evidence="12">
    <location>
        <begin position="63"/>
        <end position="105"/>
    </location>
</feature>
<feature type="binding site" evidence="9">
    <location>
        <position position="26"/>
    </location>
    <ligand>
        <name>Zn(2+)</name>
        <dbReference type="ChEBI" id="CHEBI:29105"/>
        <label>1</label>
    </ligand>
</feature>
<dbReference type="AlphaFoldDB" id="D8R5K0"/>
<dbReference type="FunCoup" id="D8R5K0">
    <property type="interactions" value="3767"/>
</dbReference>
<comment type="function">
    <text evidence="8">DNA-dependent RNA polymerase catalyzes the transcription of DNA into RNA using the four ribonucleoside triphosphates as substrates.</text>
</comment>
<dbReference type="Pfam" id="PF02150">
    <property type="entry name" value="Zn_ribbon_RPB9"/>
    <property type="match status" value="1"/>
</dbReference>
<evidence type="ECO:0000313" key="13">
    <source>
        <dbReference type="EMBL" id="EFJ32163.1"/>
    </source>
</evidence>
<dbReference type="InterPro" id="IPR034014">
    <property type="entry name" value="Zn_ribbon_RPC11_C"/>
</dbReference>
<evidence type="ECO:0000256" key="7">
    <source>
        <dbReference type="ARBA" id="ARBA00023242"/>
    </source>
</evidence>
<gene>
    <name evidence="13" type="ORF">SELMODRAFT_85224</name>
</gene>
<proteinExistence type="inferred from homology"/>
<accession>D8R5K0</accession>
<dbReference type="GO" id="GO:0008270">
    <property type="term" value="F:zinc ion binding"/>
    <property type="evidence" value="ECO:0007669"/>
    <property type="project" value="UniProtKB-KW"/>
</dbReference>
<organism evidence="14">
    <name type="scientific">Selaginella moellendorffii</name>
    <name type="common">Spikemoss</name>
    <dbReference type="NCBI Taxonomy" id="88036"/>
    <lineage>
        <taxon>Eukaryota</taxon>
        <taxon>Viridiplantae</taxon>
        <taxon>Streptophyta</taxon>
        <taxon>Embryophyta</taxon>
        <taxon>Tracheophyta</taxon>
        <taxon>Lycopodiopsida</taxon>
        <taxon>Selaginellales</taxon>
        <taxon>Selaginellaceae</taxon>
        <taxon>Selaginella</taxon>
    </lineage>
</organism>
<feature type="binding site" evidence="9">
    <location>
        <position position="4"/>
    </location>
    <ligand>
        <name>Zn(2+)</name>
        <dbReference type="ChEBI" id="CHEBI:29105"/>
        <label>1</label>
    </ligand>
</feature>
<dbReference type="HOGENOM" id="CLU_093932_3_0_1"/>
<feature type="binding site" evidence="9">
    <location>
        <position position="67"/>
    </location>
    <ligand>
        <name>Zn(2+)</name>
        <dbReference type="ChEBI" id="CHEBI:29105"/>
        <label>2</label>
    </ligand>
</feature>
<protein>
    <recommendedName>
        <fullName evidence="8">DNA-directed RNA polymerase subunit</fullName>
    </recommendedName>
</protein>
<dbReference type="GO" id="GO:0003899">
    <property type="term" value="F:DNA-directed RNA polymerase activity"/>
    <property type="evidence" value="ECO:0007669"/>
    <property type="project" value="InterPro"/>
</dbReference>
<keyword evidence="14" id="KW-1185">Reference proteome</keyword>
<keyword evidence="4 10" id="KW-0863">Zinc-finger</keyword>
<comment type="subcellular location">
    <subcellularLocation>
        <location evidence="1 8">Nucleus</location>
    </subcellularLocation>
</comment>
<dbReference type="PROSITE" id="PS00466">
    <property type="entry name" value="ZF_TFIIS_1"/>
    <property type="match status" value="1"/>
</dbReference>
<dbReference type="GO" id="GO:0005666">
    <property type="term" value="C:RNA polymerase III complex"/>
    <property type="evidence" value="ECO:0000318"/>
    <property type="project" value="GO_Central"/>
</dbReference>
<evidence type="ECO:0000256" key="11">
    <source>
        <dbReference type="RuleBase" id="RU003474"/>
    </source>
</evidence>
<dbReference type="OMA" id="MEFCDEC"/>
<evidence type="ECO:0000256" key="4">
    <source>
        <dbReference type="ARBA" id="ARBA00022771"/>
    </source>
</evidence>
<evidence type="ECO:0000259" key="12">
    <source>
        <dbReference type="PROSITE" id="PS51133"/>
    </source>
</evidence>
<dbReference type="OrthoDB" id="282152at2759"/>
<dbReference type="InParanoid" id="D8R5K0"/>
<keyword evidence="2 8" id="KW-0240">DNA-directed RNA polymerase</keyword>
<dbReference type="Gramene" id="EFJ32163">
    <property type="protein sequence ID" value="EFJ32163"/>
    <property type="gene ID" value="SELMODRAFT_85224"/>
</dbReference>
<feature type="binding site" evidence="9">
    <location>
        <position position="70"/>
    </location>
    <ligand>
        <name>Zn(2+)</name>
        <dbReference type="ChEBI" id="CHEBI:29105"/>
        <label>2</label>
    </ligand>
</feature>
<name>D8R5K0_SELML</name>
<feature type="zinc finger region" description="C4-type" evidence="10">
    <location>
        <begin position="4"/>
        <end position="26"/>
    </location>
</feature>
<keyword evidence="6 8" id="KW-0804">Transcription</keyword>
<evidence type="ECO:0000256" key="2">
    <source>
        <dbReference type="ARBA" id="ARBA00022478"/>
    </source>
</evidence>
<dbReference type="SUPFAM" id="SSF57783">
    <property type="entry name" value="Zinc beta-ribbon"/>
    <property type="match status" value="1"/>
</dbReference>
<dbReference type="InterPro" id="IPR001529">
    <property type="entry name" value="Zn_ribbon_RPB9"/>
</dbReference>
<dbReference type="KEGG" id="smo:SELMODRAFT_85224"/>
<dbReference type="PROSITE" id="PS51133">
    <property type="entry name" value="ZF_TFIIS_2"/>
    <property type="match status" value="1"/>
</dbReference>
<dbReference type="FunFam" id="2.20.25.10:FF:000005">
    <property type="entry name" value="DNA-directed RNA polymerase subunit"/>
    <property type="match status" value="1"/>
</dbReference>
<dbReference type="STRING" id="88036.D8R5K0"/>
<keyword evidence="3 9" id="KW-0479">Metal-binding</keyword>
<evidence type="ECO:0000256" key="10">
    <source>
        <dbReference type="PIRSR" id="PIRSR005586-2"/>
    </source>
</evidence>
<dbReference type="Pfam" id="PF01096">
    <property type="entry name" value="Zn_ribbon_TFIIS"/>
    <property type="match status" value="1"/>
</dbReference>
<dbReference type="PIRSF" id="PIRSF005586">
    <property type="entry name" value="RNApol_RpoM"/>
    <property type="match status" value="1"/>
</dbReference>